<feature type="region of interest" description="Disordered" evidence="1">
    <location>
        <begin position="122"/>
        <end position="160"/>
    </location>
</feature>
<name>A0A7R8ZDG4_TIMDO</name>
<dbReference type="AlphaFoldDB" id="A0A7R8ZDG4"/>
<dbReference type="EMBL" id="OA568249">
    <property type="protein sequence ID" value="CAD7201305.1"/>
    <property type="molecule type" value="Genomic_DNA"/>
</dbReference>
<evidence type="ECO:0000313" key="2">
    <source>
        <dbReference type="EMBL" id="CAD7201305.1"/>
    </source>
</evidence>
<sequence>MKGNRHYIIPATGFSCELWVLKEKPPPVHPTEIRTSISPSSAVELNTTSALANYATEAGLTLHTGLFGGLSSRTRLGCVAVTYRLVCVGVRGSRHLEVTRAVTLHHRTTMYVTSRYPALPSHLQQHLTPPPASDYKQFPKTPSTTGRQPGRYPPTTIKLLNPLQNTPPHSYYKELCASSDPSHGATSPHLVATLEGVVLSTSSNSPDTYPDIISDFHLVATLEGVVLSTSSNSPDTYPDTNLCLSSSLRSLPKKS</sequence>
<gene>
    <name evidence="2" type="ORF">TDIB3V08_LOCUS7506</name>
</gene>
<accession>A0A7R8ZDG4</accession>
<proteinExistence type="predicted"/>
<dbReference type="PROSITE" id="PS51257">
    <property type="entry name" value="PROKAR_LIPOPROTEIN"/>
    <property type="match status" value="1"/>
</dbReference>
<reference evidence="2" key="1">
    <citation type="submission" date="2020-11" db="EMBL/GenBank/DDBJ databases">
        <authorList>
            <person name="Tran Van P."/>
        </authorList>
    </citation>
    <scope>NUCLEOTIDE SEQUENCE</scope>
</reference>
<organism evidence="2">
    <name type="scientific">Timema douglasi</name>
    <name type="common">Walking stick</name>
    <dbReference type="NCBI Taxonomy" id="61478"/>
    <lineage>
        <taxon>Eukaryota</taxon>
        <taxon>Metazoa</taxon>
        <taxon>Ecdysozoa</taxon>
        <taxon>Arthropoda</taxon>
        <taxon>Hexapoda</taxon>
        <taxon>Insecta</taxon>
        <taxon>Pterygota</taxon>
        <taxon>Neoptera</taxon>
        <taxon>Polyneoptera</taxon>
        <taxon>Phasmatodea</taxon>
        <taxon>Timematodea</taxon>
        <taxon>Timematoidea</taxon>
        <taxon>Timematidae</taxon>
        <taxon>Timema</taxon>
    </lineage>
</organism>
<protein>
    <submittedName>
        <fullName evidence="2">Uncharacterized protein</fullName>
    </submittedName>
</protein>
<evidence type="ECO:0000256" key="1">
    <source>
        <dbReference type="SAM" id="MobiDB-lite"/>
    </source>
</evidence>